<sequence length="144" mass="15676">MVASYTGPRRNDSYRMASYTLRRQELLRGHKRLGHGSKGEGLFKSTLPLQGRLRKLRGVHTKLVDPSNTRYEPRSTRDHALKRASSVSSTFGSQHLQITICHGSILMPSDPAIMAAGTITHTSFSVIPHAAAAGKGIPGCTRSP</sequence>
<name>A0A5B0N0Z9_PUCGR</name>
<evidence type="ECO:0000313" key="2">
    <source>
        <dbReference type="Proteomes" id="UP000325313"/>
    </source>
</evidence>
<organism evidence="1 2">
    <name type="scientific">Puccinia graminis f. sp. tritici</name>
    <dbReference type="NCBI Taxonomy" id="56615"/>
    <lineage>
        <taxon>Eukaryota</taxon>
        <taxon>Fungi</taxon>
        <taxon>Dikarya</taxon>
        <taxon>Basidiomycota</taxon>
        <taxon>Pucciniomycotina</taxon>
        <taxon>Pucciniomycetes</taxon>
        <taxon>Pucciniales</taxon>
        <taxon>Pucciniaceae</taxon>
        <taxon>Puccinia</taxon>
    </lineage>
</organism>
<reference evidence="1 2" key="1">
    <citation type="submission" date="2019-05" db="EMBL/GenBank/DDBJ databases">
        <title>Emergence of the Ug99 lineage of the wheat stem rust pathogen through somatic hybridization.</title>
        <authorList>
            <person name="Li F."/>
            <person name="Upadhyaya N.M."/>
            <person name="Sperschneider J."/>
            <person name="Matny O."/>
            <person name="Nguyen-Phuc H."/>
            <person name="Mago R."/>
            <person name="Raley C."/>
            <person name="Miller M.E."/>
            <person name="Silverstein K.A.T."/>
            <person name="Henningsen E."/>
            <person name="Hirsch C.D."/>
            <person name="Visser B."/>
            <person name="Pretorius Z.A."/>
            <person name="Steffenson B.J."/>
            <person name="Schwessinger B."/>
            <person name="Dodds P.N."/>
            <person name="Figueroa M."/>
        </authorList>
    </citation>
    <scope>NUCLEOTIDE SEQUENCE [LARGE SCALE GENOMIC DNA]</scope>
    <source>
        <strain evidence="1 2">Ug99</strain>
    </source>
</reference>
<comment type="caution">
    <text evidence="1">The sequence shown here is derived from an EMBL/GenBank/DDBJ whole genome shotgun (WGS) entry which is preliminary data.</text>
</comment>
<dbReference type="EMBL" id="VDEP01000439">
    <property type="protein sequence ID" value="KAA1082213.1"/>
    <property type="molecule type" value="Genomic_DNA"/>
</dbReference>
<accession>A0A5B0N0Z9</accession>
<dbReference type="AlphaFoldDB" id="A0A5B0N0Z9"/>
<protein>
    <submittedName>
        <fullName evidence="1">Uncharacterized protein</fullName>
    </submittedName>
</protein>
<proteinExistence type="predicted"/>
<evidence type="ECO:0000313" key="1">
    <source>
        <dbReference type="EMBL" id="KAA1082213.1"/>
    </source>
</evidence>
<gene>
    <name evidence="1" type="ORF">PGTUg99_027392</name>
</gene>
<dbReference type="Proteomes" id="UP000325313">
    <property type="component" value="Unassembled WGS sequence"/>
</dbReference>